<dbReference type="Proteomes" id="UP000179807">
    <property type="component" value="Unassembled WGS sequence"/>
</dbReference>
<keyword evidence="2" id="KW-0863">Zinc-finger</keyword>
<dbReference type="AlphaFoldDB" id="A0A1J4KQ25"/>
<feature type="region of interest" description="Disordered" evidence="5">
    <location>
        <begin position="484"/>
        <end position="545"/>
    </location>
</feature>
<feature type="compositionally biased region" description="Polar residues" evidence="5">
    <location>
        <begin position="15"/>
        <end position="54"/>
    </location>
</feature>
<feature type="compositionally biased region" description="Basic and acidic residues" evidence="5">
    <location>
        <begin position="502"/>
        <end position="529"/>
    </location>
</feature>
<proteinExistence type="predicted"/>
<dbReference type="Gene3D" id="2.170.270.10">
    <property type="entry name" value="SET domain"/>
    <property type="match status" value="1"/>
</dbReference>
<feature type="domain" description="Zinc finger PHD-type" evidence="6">
    <location>
        <begin position="106"/>
        <end position="150"/>
    </location>
</feature>
<feature type="compositionally biased region" description="Basic and acidic residues" evidence="5">
    <location>
        <begin position="1"/>
        <end position="14"/>
    </location>
</feature>
<dbReference type="EMBL" id="MLAK01000576">
    <property type="protein sequence ID" value="OHT11892.1"/>
    <property type="molecule type" value="Genomic_DNA"/>
</dbReference>
<keyword evidence="4" id="KW-0156">Chromatin regulator</keyword>
<protein>
    <submittedName>
        <fullName evidence="7">PHD-finger family protein</fullName>
    </submittedName>
</protein>
<reference evidence="7" key="1">
    <citation type="submission" date="2016-10" db="EMBL/GenBank/DDBJ databases">
        <authorList>
            <person name="Benchimol M."/>
            <person name="Almeida L.G."/>
            <person name="Vasconcelos A.T."/>
            <person name="Perreira-Neves A."/>
            <person name="Rosa I.A."/>
            <person name="Tasca T."/>
            <person name="Bogo M.R."/>
            <person name="de Souza W."/>
        </authorList>
    </citation>
    <scope>NUCLEOTIDE SEQUENCE [LARGE SCALE GENOMIC DNA]</scope>
    <source>
        <strain evidence="7">K</strain>
    </source>
</reference>
<accession>A0A1J4KQ25</accession>
<dbReference type="VEuPathDB" id="TrichDB:TRFO_18466"/>
<dbReference type="PROSITE" id="PS01359">
    <property type="entry name" value="ZF_PHD_1"/>
    <property type="match status" value="2"/>
</dbReference>
<dbReference type="SUPFAM" id="SSF57903">
    <property type="entry name" value="FYVE/PHD zinc finger"/>
    <property type="match status" value="2"/>
</dbReference>
<dbReference type="Gene3D" id="3.30.40.10">
    <property type="entry name" value="Zinc/RING finger domain, C3HC4 (zinc finger)"/>
    <property type="match status" value="2"/>
</dbReference>
<feature type="domain" description="Zinc finger PHD-type" evidence="6">
    <location>
        <begin position="155"/>
        <end position="200"/>
    </location>
</feature>
<organism evidence="7 8">
    <name type="scientific">Tritrichomonas foetus</name>
    <dbReference type="NCBI Taxonomy" id="1144522"/>
    <lineage>
        <taxon>Eukaryota</taxon>
        <taxon>Metamonada</taxon>
        <taxon>Parabasalia</taxon>
        <taxon>Tritrichomonadida</taxon>
        <taxon>Tritrichomonadidae</taxon>
        <taxon>Tritrichomonas</taxon>
    </lineage>
</organism>
<feature type="region of interest" description="Disordered" evidence="5">
    <location>
        <begin position="577"/>
        <end position="605"/>
    </location>
</feature>
<sequence>MNEESPKQNDKEGQQTDQSITSIDSTQAPNESTTNPQNANNRSISLQSPKSGDSLTLPPIELVPRPDSQLATTENSENAEIENPMTIQPPIATFSIDSSRQQIGIRCVCKEGHTDCLLVRCSICGYYVHGKCVGVARVLPKMKYVCPYCKGHSLRCNCLNNEKYDEPIIKCTKCHYWVHKSCAGFTFGPNPANFLCYACGLPTYHLPKPFFSERSQCKEHTASIDFDRSTFISKLPTGEFRDMIEDDLKMSEFNFRETMIRYVDEFSPCLFDYSHEFWKVFASTLSEILKCEKSDILEAIDELVVNILYRPMPKKHKSTIPGLVISDSILPDIDSVSIPKIEAFPEPVKIYITKDFTVCTETSIENYGFICDIPGLLCHEDEIDANEGIPRTCINIPNTRIFIDVSRSTNTVVQYIRRSFNFNCVIKLHRIKGEVHVGLFAIRTKGPLAEEKMCKTAAIPKDGELFLPLDADLPYSVMKPIWKEKKVKPKPPPKPKKQKQEHKHDHKIEYNKQDQKLDHKQESRQTKDSHTKRKKSTQFETRSMKTRARAEFPINLTLLSAFLEDACPPMPIIIKDQREIEEENPDPTSIRARLRHPAHHRHANE</sequence>
<evidence type="ECO:0000256" key="2">
    <source>
        <dbReference type="ARBA" id="ARBA00022771"/>
    </source>
</evidence>
<feature type="compositionally biased region" description="Basic residues" evidence="5">
    <location>
        <begin position="592"/>
        <end position="605"/>
    </location>
</feature>
<feature type="region of interest" description="Disordered" evidence="5">
    <location>
        <begin position="1"/>
        <end position="85"/>
    </location>
</feature>
<dbReference type="InterPro" id="IPR019786">
    <property type="entry name" value="Zinc_finger_PHD-type_CS"/>
</dbReference>
<keyword evidence="8" id="KW-1185">Reference proteome</keyword>
<evidence type="ECO:0000256" key="1">
    <source>
        <dbReference type="ARBA" id="ARBA00022723"/>
    </source>
</evidence>
<dbReference type="InterPro" id="IPR013083">
    <property type="entry name" value="Znf_RING/FYVE/PHD"/>
</dbReference>
<name>A0A1J4KQ25_9EUKA</name>
<dbReference type="GO" id="GO:0006325">
    <property type="term" value="P:chromatin organization"/>
    <property type="evidence" value="ECO:0007669"/>
    <property type="project" value="UniProtKB-KW"/>
</dbReference>
<gene>
    <name evidence="7" type="ORF">TRFO_18466</name>
</gene>
<dbReference type="GO" id="GO:0008270">
    <property type="term" value="F:zinc ion binding"/>
    <property type="evidence" value="ECO:0007669"/>
    <property type="project" value="UniProtKB-KW"/>
</dbReference>
<dbReference type="GeneID" id="94834904"/>
<evidence type="ECO:0000256" key="5">
    <source>
        <dbReference type="SAM" id="MobiDB-lite"/>
    </source>
</evidence>
<dbReference type="InterPro" id="IPR019787">
    <property type="entry name" value="Znf_PHD-finger"/>
</dbReference>
<evidence type="ECO:0000313" key="8">
    <source>
        <dbReference type="Proteomes" id="UP000179807"/>
    </source>
</evidence>
<evidence type="ECO:0000259" key="6">
    <source>
        <dbReference type="SMART" id="SM00249"/>
    </source>
</evidence>
<evidence type="ECO:0000256" key="3">
    <source>
        <dbReference type="ARBA" id="ARBA00022833"/>
    </source>
</evidence>
<keyword evidence="1" id="KW-0479">Metal-binding</keyword>
<evidence type="ECO:0000313" key="7">
    <source>
        <dbReference type="EMBL" id="OHT11892.1"/>
    </source>
</evidence>
<feature type="compositionally biased region" description="Polar residues" evidence="5">
    <location>
        <begin position="69"/>
        <end position="78"/>
    </location>
</feature>
<dbReference type="InterPro" id="IPR011011">
    <property type="entry name" value="Znf_FYVE_PHD"/>
</dbReference>
<dbReference type="Pfam" id="PF13831">
    <property type="entry name" value="PHD_2"/>
    <property type="match status" value="1"/>
</dbReference>
<dbReference type="SMART" id="SM00249">
    <property type="entry name" value="PHD"/>
    <property type="match status" value="2"/>
</dbReference>
<dbReference type="InterPro" id="IPR046341">
    <property type="entry name" value="SET_dom_sf"/>
</dbReference>
<dbReference type="RefSeq" id="XP_068365028.1">
    <property type="nucleotide sequence ID" value="XM_068500200.1"/>
</dbReference>
<keyword evidence="3" id="KW-0862">Zinc</keyword>
<dbReference type="OrthoDB" id="10517327at2759"/>
<evidence type="ECO:0000256" key="4">
    <source>
        <dbReference type="ARBA" id="ARBA00022853"/>
    </source>
</evidence>
<feature type="compositionally biased region" description="Basic residues" evidence="5">
    <location>
        <begin position="485"/>
        <end position="501"/>
    </location>
</feature>
<comment type="caution">
    <text evidence="7">The sequence shown here is derived from an EMBL/GenBank/DDBJ whole genome shotgun (WGS) entry which is preliminary data.</text>
</comment>
<dbReference type="SUPFAM" id="SSF82199">
    <property type="entry name" value="SET domain"/>
    <property type="match status" value="1"/>
</dbReference>
<dbReference type="InterPro" id="IPR001965">
    <property type="entry name" value="Znf_PHD"/>
</dbReference>